<reference evidence="2 3" key="1">
    <citation type="submission" date="2021-05" db="EMBL/GenBank/DDBJ databases">
        <title>A Polyphasic approach of four new species of the genus Ohtaekwangia: Ohtaekwangia histidinii sp. nov., Ohtaekwangia cretensis sp. nov., Ohtaekwangia indiensis sp. nov., Ohtaekwangia reichenbachii sp. nov. from diverse environment.</title>
        <authorList>
            <person name="Octaviana S."/>
        </authorList>
    </citation>
    <scope>NUCLEOTIDE SEQUENCE [LARGE SCALE GENOMIC DNA]</scope>
    <source>
        <strain evidence="2 3">PWU20</strain>
    </source>
</reference>
<dbReference type="RefSeq" id="WP_254157559.1">
    <property type="nucleotide sequence ID" value="NZ_JAHESD010000100.1"/>
</dbReference>
<organism evidence="2 3">
    <name type="scientific">Chryseosolibacter indicus</name>
    <dbReference type="NCBI Taxonomy" id="2782351"/>
    <lineage>
        <taxon>Bacteria</taxon>
        <taxon>Pseudomonadati</taxon>
        <taxon>Bacteroidota</taxon>
        <taxon>Cytophagia</taxon>
        <taxon>Cytophagales</taxon>
        <taxon>Chryseotaleaceae</taxon>
        <taxon>Chryseosolibacter</taxon>
    </lineage>
</organism>
<feature type="domain" description="GmrSD restriction endonucleases N-terminal" evidence="1">
    <location>
        <begin position="36"/>
        <end position="219"/>
    </location>
</feature>
<sequence length="388" mass="45363">MATDYEEYEGDVEVDDTEISFTEYEISASPNDFNVKTLVDFIGSGIVKIPGFQRNYVWDIKRASKLIESILIGIPIPQIFLYEQGKNNFLVVDGQQRYFTIYFFSLKRFPKKEKRFELRKIFDESKGIPENILNDNAYFVDFNLSLPEHLPGRKNRFNRRNYATLSDDDRTAFNLRTIRNIIVKQNSPDDGDSVVFEIFNRLNSGGVNLKPQEIRTSLYHSKFYDMLYRINMDKNWRDLTPKETPDLNMKDVEILLRGFAMLVNHEKYAPSLTKFLNDFSAKARKFSDDQIFYLESLFLEFTRVVCTIDKKIFFTQSGRFNISLYESIFVALTEDTYLKSERNIRLTDKSKVKQLKTDKEFVEATQSRTADTKNVALRLAKAKAILLS</sequence>
<dbReference type="EMBL" id="JAHESD010000100">
    <property type="protein sequence ID" value="MBT1706328.1"/>
    <property type="molecule type" value="Genomic_DNA"/>
</dbReference>
<evidence type="ECO:0000259" key="1">
    <source>
        <dbReference type="Pfam" id="PF03235"/>
    </source>
</evidence>
<name>A0ABS5VZ36_9BACT</name>
<evidence type="ECO:0000313" key="2">
    <source>
        <dbReference type="EMBL" id="MBT1706328.1"/>
    </source>
</evidence>
<evidence type="ECO:0000313" key="3">
    <source>
        <dbReference type="Proteomes" id="UP000772618"/>
    </source>
</evidence>
<dbReference type="InterPro" id="IPR004919">
    <property type="entry name" value="GmrSD_N"/>
</dbReference>
<gene>
    <name evidence="2" type="ORF">KK060_23825</name>
</gene>
<keyword evidence="3" id="KW-1185">Reference proteome</keyword>
<comment type="caution">
    <text evidence="2">The sequence shown here is derived from an EMBL/GenBank/DDBJ whole genome shotgun (WGS) entry which is preliminary data.</text>
</comment>
<dbReference type="PANTHER" id="PTHR39639:SF1">
    <property type="entry name" value="DUF262 DOMAIN-CONTAINING PROTEIN"/>
    <property type="match status" value="1"/>
</dbReference>
<accession>A0ABS5VZ36</accession>
<proteinExistence type="predicted"/>
<dbReference type="PANTHER" id="PTHR39639">
    <property type="entry name" value="CHROMOSOME 16, WHOLE GENOME SHOTGUN SEQUENCE"/>
    <property type="match status" value="1"/>
</dbReference>
<protein>
    <submittedName>
        <fullName evidence="2">DUF262 domain-containing protein</fullName>
    </submittedName>
</protein>
<dbReference type="Pfam" id="PF03235">
    <property type="entry name" value="GmrSD_N"/>
    <property type="match status" value="1"/>
</dbReference>
<dbReference type="Proteomes" id="UP000772618">
    <property type="component" value="Unassembled WGS sequence"/>
</dbReference>